<dbReference type="RefSeq" id="WP_062392617.1">
    <property type="nucleotide sequence ID" value="NZ_CP011853.1"/>
</dbReference>
<protein>
    <recommendedName>
        <fullName evidence="3">Aromatic ring-opening dioxygenase LigA</fullName>
    </recommendedName>
</protein>
<accession>A0A0N9NG05</accession>
<name>A0A0N9NG05_9ACTN</name>
<dbReference type="Proteomes" id="UP000063789">
    <property type="component" value="Chromosome"/>
</dbReference>
<dbReference type="Gene3D" id="3.40.830.10">
    <property type="entry name" value="LigB-like"/>
    <property type="match status" value="1"/>
</dbReference>
<dbReference type="PATRIC" id="fig|1136941.3.peg.1854"/>
<reference evidence="1 2" key="2">
    <citation type="journal article" date="2017" name="Int. J. Syst. Evol. Microbiol.">
        <title>Gordonia phthalatica sp. nov., a di-n-butyl phthalate-degrading bacterium isolated from activated sludge.</title>
        <authorList>
            <person name="Jin D."/>
            <person name="Kong X."/>
            <person name="Jia M."/>
            <person name="Yu X."/>
            <person name="Wang X."/>
            <person name="Zhuang X."/>
            <person name="Deng Y."/>
            <person name="Bai Z."/>
        </authorList>
    </citation>
    <scope>NUCLEOTIDE SEQUENCE [LARGE SCALE GENOMIC DNA]</scope>
    <source>
        <strain evidence="1 2">QH-11</strain>
    </source>
</reference>
<proteinExistence type="predicted"/>
<gene>
    <name evidence="1" type="ORF">ACH46_09090</name>
</gene>
<sequence>MLALLAIVPSAPLLVPELAGPAAVDTAPVRDAVRAVGDRLGQAATRWIAVGAADGASAPAAAADYRRFGDFGAYGVPVRVELGGEAGAGTVPLPLSMLIAGWVRGQSGGDTTVTPVVVDAAATAQECRAIGARLAAEIEASPEPIGVLVVADGATALSRTAPGGGERASAVALQARIDAALGAADCAALTGLGAEECVADGVGGRAAWQVLAALCADVACDSSVRYSGAPFGVGYSVALWVPQS</sequence>
<dbReference type="AlphaFoldDB" id="A0A0N9NG05"/>
<evidence type="ECO:0000313" key="2">
    <source>
        <dbReference type="Proteomes" id="UP000063789"/>
    </source>
</evidence>
<reference evidence="2" key="1">
    <citation type="submission" date="2015-06" db="EMBL/GenBank/DDBJ databases">
        <title>Complete genome sequence and metabolic analysis of phthalate degradation pathway in Gordonia sp. QH-11.</title>
        <authorList>
            <person name="Jin D."/>
            <person name="Kong X."/>
            <person name="Bai Z."/>
        </authorList>
    </citation>
    <scope>NUCLEOTIDE SEQUENCE [LARGE SCALE GENOMIC DNA]</scope>
    <source>
        <strain evidence="2">QH-11</strain>
    </source>
</reference>
<keyword evidence="2" id="KW-1185">Reference proteome</keyword>
<dbReference type="EMBL" id="CP011853">
    <property type="protein sequence ID" value="ALG84621.1"/>
    <property type="molecule type" value="Genomic_DNA"/>
</dbReference>
<dbReference type="STRING" id="1136941.ACH46_09090"/>
<dbReference type="OrthoDB" id="4543339at2"/>
<evidence type="ECO:0008006" key="3">
    <source>
        <dbReference type="Google" id="ProtNLM"/>
    </source>
</evidence>
<organism evidence="1 2">
    <name type="scientific">Gordonia phthalatica</name>
    <dbReference type="NCBI Taxonomy" id="1136941"/>
    <lineage>
        <taxon>Bacteria</taxon>
        <taxon>Bacillati</taxon>
        <taxon>Actinomycetota</taxon>
        <taxon>Actinomycetes</taxon>
        <taxon>Mycobacteriales</taxon>
        <taxon>Gordoniaceae</taxon>
        <taxon>Gordonia</taxon>
    </lineage>
</organism>
<evidence type="ECO:0000313" key="1">
    <source>
        <dbReference type="EMBL" id="ALG84621.1"/>
    </source>
</evidence>
<dbReference type="KEGG" id="goq:ACH46_09090"/>
<dbReference type="SUPFAM" id="SSF53213">
    <property type="entry name" value="LigB-like"/>
    <property type="match status" value="1"/>
</dbReference>